<protein>
    <recommendedName>
        <fullName evidence="3">Collagen triple helix repeat-containing protein</fullName>
    </recommendedName>
</protein>
<gene>
    <name evidence="1" type="ORF">SAMN02746098_05351</name>
</gene>
<evidence type="ECO:0008006" key="3">
    <source>
        <dbReference type="Google" id="ProtNLM"/>
    </source>
</evidence>
<sequence>MMTELTTGLIENAPVTGVRPTSMFTVKITNDATTTANIDILGFFVTGTIKTMYVSEAFVLAEGEVATRDYYAQLNAFEFQFIVSTDDVKVSAWGKDSAGNLVAAHRVLSAELDQIGSQGITGATGEVGATGITGATGEVGATGITGATG</sequence>
<dbReference type="STRING" id="1121420.SAMN02746098_05351"/>
<organism evidence="1 2">
    <name type="scientific">Desulfosporosinus lacus DSM 15449</name>
    <dbReference type="NCBI Taxonomy" id="1121420"/>
    <lineage>
        <taxon>Bacteria</taxon>
        <taxon>Bacillati</taxon>
        <taxon>Bacillota</taxon>
        <taxon>Clostridia</taxon>
        <taxon>Eubacteriales</taxon>
        <taxon>Desulfitobacteriaceae</taxon>
        <taxon>Desulfosporosinus</taxon>
    </lineage>
</organism>
<dbReference type="Proteomes" id="UP000183954">
    <property type="component" value="Unassembled WGS sequence"/>
</dbReference>
<accession>A0A1M6HH28</accession>
<dbReference type="EMBL" id="FQXJ01000048">
    <property type="protein sequence ID" value="SHJ21451.1"/>
    <property type="molecule type" value="Genomic_DNA"/>
</dbReference>
<evidence type="ECO:0000313" key="1">
    <source>
        <dbReference type="EMBL" id="SHJ21451.1"/>
    </source>
</evidence>
<feature type="non-terminal residue" evidence="1">
    <location>
        <position position="149"/>
    </location>
</feature>
<name>A0A1M6HH28_9FIRM</name>
<evidence type="ECO:0000313" key="2">
    <source>
        <dbReference type="Proteomes" id="UP000183954"/>
    </source>
</evidence>
<reference evidence="2" key="1">
    <citation type="submission" date="2016-11" db="EMBL/GenBank/DDBJ databases">
        <authorList>
            <person name="Varghese N."/>
            <person name="Submissions S."/>
        </authorList>
    </citation>
    <scope>NUCLEOTIDE SEQUENCE [LARGE SCALE GENOMIC DNA]</scope>
    <source>
        <strain evidence="2">DSM 15449</strain>
    </source>
</reference>
<keyword evidence="2" id="KW-1185">Reference proteome</keyword>
<dbReference type="AlphaFoldDB" id="A0A1M6HH28"/>
<proteinExistence type="predicted"/>